<dbReference type="CDD" id="cd04301">
    <property type="entry name" value="NAT_SF"/>
    <property type="match status" value="1"/>
</dbReference>
<accession>A0A379G3D9</accession>
<protein>
    <submittedName>
        <fullName evidence="2">Ribosomal-protein-alanine acetyltransferase</fullName>
    </submittedName>
</protein>
<dbReference type="OrthoDB" id="5638018at2"/>
<dbReference type="PROSITE" id="PS51186">
    <property type="entry name" value="GNAT"/>
    <property type="match status" value="1"/>
</dbReference>
<feature type="domain" description="N-acetyltransferase" evidence="1">
    <location>
        <begin position="1"/>
        <end position="140"/>
    </location>
</feature>
<sequence length="140" mass="15912">MLIRLAATNDIAPLIHIDSYAKFDNTRERQIESWVKNGSCYIAEKKGEVLGYGVLHYHFFGCGFIEMIMVDEQFRHQGIGLALLDALKVNCHHSKLFTSTNQSNLLMQKLLLRSGFIPSGIIHNLDKNDPELIFYTGKTL</sequence>
<gene>
    <name evidence="2" type="ORF">NCTC12026_01991</name>
</gene>
<reference evidence="2 3" key="1">
    <citation type="submission" date="2018-06" db="EMBL/GenBank/DDBJ databases">
        <authorList>
            <consortium name="Pathogen Informatics"/>
            <person name="Doyle S."/>
        </authorList>
    </citation>
    <scope>NUCLEOTIDE SEQUENCE [LARGE SCALE GENOMIC DNA]</scope>
    <source>
        <strain evidence="2 3">NCTC12026</strain>
    </source>
</reference>
<evidence type="ECO:0000259" key="1">
    <source>
        <dbReference type="PROSITE" id="PS51186"/>
    </source>
</evidence>
<name>A0A379G3D9_9GAMM</name>
<dbReference type="Pfam" id="PF00583">
    <property type="entry name" value="Acetyltransf_1"/>
    <property type="match status" value="1"/>
</dbReference>
<dbReference type="GO" id="GO:0016747">
    <property type="term" value="F:acyltransferase activity, transferring groups other than amino-acyl groups"/>
    <property type="evidence" value="ECO:0007669"/>
    <property type="project" value="InterPro"/>
</dbReference>
<evidence type="ECO:0000313" key="2">
    <source>
        <dbReference type="EMBL" id="SUC35594.1"/>
    </source>
</evidence>
<keyword evidence="2" id="KW-0808">Transferase</keyword>
<proteinExistence type="predicted"/>
<organism evidence="2 3">
    <name type="scientific">Providencia rustigianii</name>
    <dbReference type="NCBI Taxonomy" id="158850"/>
    <lineage>
        <taxon>Bacteria</taxon>
        <taxon>Pseudomonadati</taxon>
        <taxon>Pseudomonadota</taxon>
        <taxon>Gammaproteobacteria</taxon>
        <taxon>Enterobacterales</taxon>
        <taxon>Morganellaceae</taxon>
        <taxon>Providencia</taxon>
    </lineage>
</organism>
<dbReference type="EMBL" id="UGUA01000002">
    <property type="protein sequence ID" value="SUC35594.1"/>
    <property type="molecule type" value="Genomic_DNA"/>
</dbReference>
<dbReference type="InterPro" id="IPR000182">
    <property type="entry name" value="GNAT_dom"/>
</dbReference>
<evidence type="ECO:0000313" key="3">
    <source>
        <dbReference type="Proteomes" id="UP000255129"/>
    </source>
</evidence>
<dbReference type="Proteomes" id="UP000255129">
    <property type="component" value="Unassembled WGS sequence"/>
</dbReference>
<dbReference type="Gene3D" id="3.40.630.30">
    <property type="match status" value="1"/>
</dbReference>
<dbReference type="InterPro" id="IPR016181">
    <property type="entry name" value="Acyl_CoA_acyltransferase"/>
</dbReference>
<dbReference type="AlphaFoldDB" id="A0A379G3D9"/>
<dbReference type="SUPFAM" id="SSF55729">
    <property type="entry name" value="Acyl-CoA N-acyltransferases (Nat)"/>
    <property type="match status" value="1"/>
</dbReference>